<dbReference type="STRING" id="1429867.A0A0G4PBL7"/>
<sequence>MGDFESQFALPLQSKLAIITGSSRGIGAGIAWELARRGANENSKANESQVCITYVSDNSKLLVEELRAKISQLPHKPITWACQADLSTTTGAQEVITQLKAYFGSDDLQIHILVNNAATETVNNMRSVTLEDYNKVFNLNVRGSMLMTQAVVPYLAPKGRIINLSSVGARAGFKDVSLYSASKAAIESFTRSWASELGGDGTTVNAVAPGPVPSDMLDNIPKEIVDMQKTTTPVEQRLGTTEEIARIVGWLAGPDASWVSGQVICASGGWSMY</sequence>
<keyword evidence="5" id="KW-1185">Reference proteome</keyword>
<dbReference type="CDD" id="cd05233">
    <property type="entry name" value="SDR_c"/>
    <property type="match status" value="1"/>
</dbReference>
<dbReference type="FunFam" id="3.40.50.720:FF:000374">
    <property type="entry name" value="3-oxoacyl-(Acyl-carrier-protein) reductase"/>
    <property type="match status" value="1"/>
</dbReference>
<evidence type="ECO:0000313" key="4">
    <source>
        <dbReference type="EMBL" id="CRL23712.1"/>
    </source>
</evidence>
<dbReference type="PANTHER" id="PTHR48107:SF7">
    <property type="entry name" value="RE15974P"/>
    <property type="match status" value="1"/>
</dbReference>
<dbReference type="PROSITE" id="PS00061">
    <property type="entry name" value="ADH_SHORT"/>
    <property type="match status" value="1"/>
</dbReference>
<evidence type="ECO:0000313" key="5">
    <source>
        <dbReference type="Proteomes" id="UP000053732"/>
    </source>
</evidence>
<dbReference type="InterPro" id="IPR002347">
    <property type="entry name" value="SDR_fam"/>
</dbReference>
<evidence type="ECO:0000256" key="1">
    <source>
        <dbReference type="ARBA" id="ARBA00006484"/>
    </source>
</evidence>
<dbReference type="PRINTS" id="PR00080">
    <property type="entry name" value="SDRFAMILY"/>
</dbReference>
<dbReference type="Gene3D" id="3.40.50.720">
    <property type="entry name" value="NAD(P)-binding Rossmann-like Domain"/>
    <property type="match status" value="1"/>
</dbReference>
<dbReference type="InterPro" id="IPR036291">
    <property type="entry name" value="NAD(P)-bd_dom_sf"/>
</dbReference>
<accession>A0A0G4PBL7</accession>
<keyword evidence="2" id="KW-0521">NADP</keyword>
<dbReference type="Proteomes" id="UP000053732">
    <property type="component" value="Unassembled WGS sequence"/>
</dbReference>
<gene>
    <name evidence="4" type="ORF">PCAMFM013_S010g000150</name>
</gene>
<comment type="similarity">
    <text evidence="1">Belongs to the short-chain dehydrogenases/reductases (SDR) family.</text>
</comment>
<dbReference type="Pfam" id="PF13561">
    <property type="entry name" value="adh_short_C2"/>
    <property type="match status" value="1"/>
</dbReference>
<protein>
    <submittedName>
        <fullName evidence="4">Short-chain dehydrogenase/reductase SDR</fullName>
    </submittedName>
</protein>
<dbReference type="PRINTS" id="PR00081">
    <property type="entry name" value="GDHRDH"/>
</dbReference>
<name>A0A0G4PBL7_PENC3</name>
<dbReference type="SUPFAM" id="SSF51735">
    <property type="entry name" value="NAD(P)-binding Rossmann-fold domains"/>
    <property type="match status" value="1"/>
</dbReference>
<reference evidence="4 5" key="1">
    <citation type="journal article" date="2014" name="Nat. Commun.">
        <title>Multiple recent horizontal transfers of a large genomic region in cheese making fungi.</title>
        <authorList>
            <person name="Cheeseman K."/>
            <person name="Ropars J."/>
            <person name="Renault P."/>
            <person name="Dupont J."/>
            <person name="Gouzy J."/>
            <person name="Branca A."/>
            <person name="Abraham A.L."/>
            <person name="Ceppi M."/>
            <person name="Conseiller E."/>
            <person name="Debuchy R."/>
            <person name="Malagnac F."/>
            <person name="Goarin A."/>
            <person name="Silar P."/>
            <person name="Lacoste S."/>
            <person name="Sallet E."/>
            <person name="Bensimon A."/>
            <person name="Giraud T."/>
            <person name="Brygoo Y."/>
        </authorList>
    </citation>
    <scope>NUCLEOTIDE SEQUENCE [LARGE SCALE GENOMIC DNA]</scope>
    <source>
        <strain evidence="5">FM 013</strain>
    </source>
</reference>
<evidence type="ECO:0000256" key="2">
    <source>
        <dbReference type="ARBA" id="ARBA00022857"/>
    </source>
</evidence>
<dbReference type="EMBL" id="HG793143">
    <property type="protein sequence ID" value="CRL23712.1"/>
    <property type="molecule type" value="Genomic_DNA"/>
</dbReference>
<evidence type="ECO:0000256" key="3">
    <source>
        <dbReference type="ARBA" id="ARBA00023002"/>
    </source>
</evidence>
<dbReference type="AlphaFoldDB" id="A0A0G4PBL7"/>
<proteinExistence type="inferred from homology"/>
<keyword evidence="3" id="KW-0560">Oxidoreductase</keyword>
<dbReference type="PANTHER" id="PTHR48107">
    <property type="entry name" value="NADPH-DEPENDENT ALDEHYDE REDUCTASE-LIKE PROTEIN, CHLOROPLASTIC-RELATED"/>
    <property type="match status" value="1"/>
</dbReference>
<organism evidence="4 5">
    <name type="scientific">Penicillium camemberti (strain FM 013)</name>
    <dbReference type="NCBI Taxonomy" id="1429867"/>
    <lineage>
        <taxon>Eukaryota</taxon>
        <taxon>Fungi</taxon>
        <taxon>Dikarya</taxon>
        <taxon>Ascomycota</taxon>
        <taxon>Pezizomycotina</taxon>
        <taxon>Eurotiomycetes</taxon>
        <taxon>Eurotiomycetidae</taxon>
        <taxon>Eurotiales</taxon>
        <taxon>Aspergillaceae</taxon>
        <taxon>Penicillium</taxon>
    </lineage>
</organism>
<dbReference type="InterPro" id="IPR020904">
    <property type="entry name" value="Sc_DH/Rdtase_CS"/>
</dbReference>
<dbReference type="GO" id="GO:0016614">
    <property type="term" value="F:oxidoreductase activity, acting on CH-OH group of donors"/>
    <property type="evidence" value="ECO:0007669"/>
    <property type="project" value="UniProtKB-ARBA"/>
</dbReference>